<name>A0AAW1TZS9_9CUCU</name>
<dbReference type="AlphaFoldDB" id="A0AAW1TZS9"/>
<dbReference type="EMBL" id="JARQZJ010000031">
    <property type="protein sequence ID" value="KAK9873864.1"/>
    <property type="molecule type" value="Genomic_DNA"/>
</dbReference>
<accession>A0AAW1TZS9</accession>
<dbReference type="Proteomes" id="UP001431783">
    <property type="component" value="Unassembled WGS sequence"/>
</dbReference>
<organism evidence="1 2">
    <name type="scientific">Henosepilachna vigintioctopunctata</name>
    <dbReference type="NCBI Taxonomy" id="420089"/>
    <lineage>
        <taxon>Eukaryota</taxon>
        <taxon>Metazoa</taxon>
        <taxon>Ecdysozoa</taxon>
        <taxon>Arthropoda</taxon>
        <taxon>Hexapoda</taxon>
        <taxon>Insecta</taxon>
        <taxon>Pterygota</taxon>
        <taxon>Neoptera</taxon>
        <taxon>Endopterygota</taxon>
        <taxon>Coleoptera</taxon>
        <taxon>Polyphaga</taxon>
        <taxon>Cucujiformia</taxon>
        <taxon>Coccinelloidea</taxon>
        <taxon>Coccinellidae</taxon>
        <taxon>Epilachninae</taxon>
        <taxon>Epilachnini</taxon>
        <taxon>Henosepilachna</taxon>
    </lineage>
</organism>
<evidence type="ECO:0000313" key="1">
    <source>
        <dbReference type="EMBL" id="KAK9873864.1"/>
    </source>
</evidence>
<keyword evidence="2" id="KW-1185">Reference proteome</keyword>
<evidence type="ECO:0000313" key="2">
    <source>
        <dbReference type="Proteomes" id="UP001431783"/>
    </source>
</evidence>
<reference evidence="1 2" key="1">
    <citation type="submission" date="2023-03" db="EMBL/GenBank/DDBJ databases">
        <title>Genome insight into feeding habits of ladybird beetles.</title>
        <authorList>
            <person name="Li H.-S."/>
            <person name="Huang Y.-H."/>
            <person name="Pang H."/>
        </authorList>
    </citation>
    <scope>NUCLEOTIDE SEQUENCE [LARGE SCALE GENOMIC DNA]</scope>
    <source>
        <strain evidence="1">SYSU_2023b</strain>
        <tissue evidence="1">Whole body</tissue>
    </source>
</reference>
<proteinExistence type="predicted"/>
<protein>
    <submittedName>
        <fullName evidence="1">Uncharacterized protein</fullName>
    </submittedName>
</protein>
<sequence>MRRCQNNIAKLETNSKRINLFLSSTWLEFLTRYSDKQEERNLYPAKMKMTNRVYAYLSTENGRNFLKNHLRKINL</sequence>
<gene>
    <name evidence="1" type="ORF">WA026_002221</name>
</gene>
<comment type="caution">
    <text evidence="1">The sequence shown here is derived from an EMBL/GenBank/DDBJ whole genome shotgun (WGS) entry which is preliminary data.</text>
</comment>